<dbReference type="HOGENOM" id="CLU_017321_0_0_1"/>
<dbReference type="Gene3D" id="1.25.10.10">
    <property type="entry name" value="Leucine-rich Repeat Variant"/>
    <property type="match status" value="1"/>
</dbReference>
<evidence type="ECO:0000256" key="1">
    <source>
        <dbReference type="SAM" id="Phobius"/>
    </source>
</evidence>
<accession>B0D1H6</accession>
<dbReference type="Proteomes" id="UP000001194">
    <property type="component" value="Unassembled WGS sequence"/>
</dbReference>
<dbReference type="AlphaFoldDB" id="B0D1H6"/>
<proteinExistence type="predicted"/>
<dbReference type="InterPro" id="IPR011989">
    <property type="entry name" value="ARM-like"/>
</dbReference>
<protein>
    <submittedName>
        <fullName evidence="3">Predicted protein</fullName>
    </submittedName>
</protein>
<feature type="transmembrane region" description="Helical" evidence="1">
    <location>
        <begin position="190"/>
        <end position="220"/>
    </location>
</feature>
<dbReference type="SUPFAM" id="SSF48371">
    <property type="entry name" value="ARM repeat"/>
    <property type="match status" value="1"/>
</dbReference>
<dbReference type="EMBL" id="DS547095">
    <property type="protein sequence ID" value="EDR11998.1"/>
    <property type="molecule type" value="Genomic_DNA"/>
</dbReference>
<gene>
    <name evidence="3" type="ORF">LACBIDRAFT_293214</name>
</gene>
<dbReference type="KEGG" id="lbc:LACBIDRAFT_293214"/>
<dbReference type="InterPro" id="IPR045338">
    <property type="entry name" value="DUF6535"/>
</dbReference>
<organism evidence="4">
    <name type="scientific">Laccaria bicolor (strain S238N-H82 / ATCC MYA-4686)</name>
    <name type="common">Bicoloured deceiver</name>
    <name type="synonym">Laccaria laccata var. bicolor</name>
    <dbReference type="NCBI Taxonomy" id="486041"/>
    <lineage>
        <taxon>Eukaryota</taxon>
        <taxon>Fungi</taxon>
        <taxon>Dikarya</taxon>
        <taxon>Basidiomycota</taxon>
        <taxon>Agaricomycotina</taxon>
        <taxon>Agaricomycetes</taxon>
        <taxon>Agaricomycetidae</taxon>
        <taxon>Agaricales</taxon>
        <taxon>Agaricineae</taxon>
        <taxon>Hydnangiaceae</taxon>
        <taxon>Laccaria</taxon>
    </lineage>
</organism>
<feature type="transmembrane region" description="Helical" evidence="1">
    <location>
        <begin position="142"/>
        <end position="169"/>
    </location>
</feature>
<evidence type="ECO:0000259" key="2">
    <source>
        <dbReference type="Pfam" id="PF20153"/>
    </source>
</evidence>
<dbReference type="STRING" id="486041.B0D1H6"/>
<keyword evidence="4" id="KW-1185">Reference proteome</keyword>
<feature type="transmembrane region" description="Helical" evidence="1">
    <location>
        <begin position="226"/>
        <end position="251"/>
    </location>
</feature>
<dbReference type="Pfam" id="PF20153">
    <property type="entry name" value="DUF6535"/>
    <property type="match status" value="1"/>
</dbReference>
<dbReference type="OrthoDB" id="3185525at2759"/>
<sequence length="658" mass="73097">MPVRIGATSASASNKEQCCQECAGLEKSAQDELGQEIVEDAWVWKVYNDEATKADDALFEACNRGMDVLLVFTGLFSAVLTTFVVQSYQQMLPSSVDTTNVLLAQLIALQDNNTRTSPSALLSSIPQIASPTTREIHWVNGLWFAALACSLSAALVSMLAKQWLVPPAYESGSHRYRARQRQVRYTQLEVWHVFALINGLPLLLHAALLLFFAGLIVLLWSGDTGIMATTFVIVALAYTFYFGSMWLSLLYPYCPYQHPISAHLRIWMMEPSSFLSIDKDIGSGSKEVLRYPVAIQHPAEEVDADDRVDTAALIWMLHRCTNTEACSAAVQAMAGLPRDFTASHILREAGAVDTILRKFQLCFQMDSTHEAQWHVVDPRSAEKYCRAWMNSTRGTGHKWPRALFEPLQKLIDQDFEMDVAAIASCTMALAAMDNRCAQMGVITHLEHFANGDRQYRQATQCWLLGTFVDCSFNWELEAAVIEAITSKAVPILLRLFKSAKAAPMADVRCAIVLALSSVTGGIHNLDTLKSENSRRERYFELIIPALSIIVQDPTRFGIKEDLLEMAACELSHLASPTFFRAQVFQPALKNVIRKSLSKLYADGKVRVGLVSDHILADALQILFPPMDICWEKRTQFVAILLDTLSASSHPGVVGCTYG</sequence>
<name>B0D1H6_LACBS</name>
<keyword evidence="1" id="KW-0472">Membrane</keyword>
<feature type="transmembrane region" description="Helical" evidence="1">
    <location>
        <begin position="68"/>
        <end position="88"/>
    </location>
</feature>
<evidence type="ECO:0000313" key="4">
    <source>
        <dbReference type="Proteomes" id="UP000001194"/>
    </source>
</evidence>
<dbReference type="GeneID" id="6073419"/>
<feature type="domain" description="DUF6535" evidence="2">
    <location>
        <begin position="44"/>
        <end position="221"/>
    </location>
</feature>
<keyword evidence="1" id="KW-0812">Transmembrane</keyword>
<keyword evidence="1" id="KW-1133">Transmembrane helix</keyword>
<reference evidence="3 4" key="1">
    <citation type="journal article" date="2008" name="Nature">
        <title>The genome of Laccaria bicolor provides insights into mycorrhizal symbiosis.</title>
        <authorList>
            <person name="Martin F."/>
            <person name="Aerts A."/>
            <person name="Ahren D."/>
            <person name="Brun A."/>
            <person name="Danchin E.G.J."/>
            <person name="Duchaussoy F."/>
            <person name="Gibon J."/>
            <person name="Kohler A."/>
            <person name="Lindquist E."/>
            <person name="Pereda V."/>
            <person name="Salamov A."/>
            <person name="Shapiro H.J."/>
            <person name="Wuyts J."/>
            <person name="Blaudez D."/>
            <person name="Buee M."/>
            <person name="Brokstein P."/>
            <person name="Canbaeck B."/>
            <person name="Cohen D."/>
            <person name="Courty P.E."/>
            <person name="Coutinho P.M."/>
            <person name="Delaruelle C."/>
            <person name="Detter J.C."/>
            <person name="Deveau A."/>
            <person name="DiFazio S."/>
            <person name="Duplessis S."/>
            <person name="Fraissinet-Tachet L."/>
            <person name="Lucic E."/>
            <person name="Frey-Klett P."/>
            <person name="Fourrey C."/>
            <person name="Feussner I."/>
            <person name="Gay G."/>
            <person name="Grimwood J."/>
            <person name="Hoegger P.J."/>
            <person name="Jain P."/>
            <person name="Kilaru S."/>
            <person name="Labbe J."/>
            <person name="Lin Y.C."/>
            <person name="Legue V."/>
            <person name="Le Tacon F."/>
            <person name="Marmeisse R."/>
            <person name="Melayah D."/>
            <person name="Montanini B."/>
            <person name="Muratet M."/>
            <person name="Nehls U."/>
            <person name="Niculita-Hirzel H."/>
            <person name="Oudot-Le Secq M.P."/>
            <person name="Peter M."/>
            <person name="Quesneville H."/>
            <person name="Rajashekar B."/>
            <person name="Reich M."/>
            <person name="Rouhier N."/>
            <person name="Schmutz J."/>
            <person name="Yin T."/>
            <person name="Chalot M."/>
            <person name="Henrissat B."/>
            <person name="Kuees U."/>
            <person name="Lucas S."/>
            <person name="Van de Peer Y."/>
            <person name="Podila G.K."/>
            <person name="Polle A."/>
            <person name="Pukkila P.J."/>
            <person name="Richardson P.M."/>
            <person name="Rouze P."/>
            <person name="Sanders I.R."/>
            <person name="Stajich J.E."/>
            <person name="Tunlid A."/>
            <person name="Tuskan G."/>
            <person name="Grigoriev I.V."/>
        </authorList>
    </citation>
    <scope>NUCLEOTIDE SEQUENCE [LARGE SCALE GENOMIC DNA]</scope>
    <source>
        <strain evidence="4">S238N-H82 / ATCC MYA-4686</strain>
    </source>
</reference>
<evidence type="ECO:0000313" key="3">
    <source>
        <dbReference type="EMBL" id="EDR11998.1"/>
    </source>
</evidence>
<dbReference type="InParanoid" id="B0D1H6"/>
<dbReference type="RefSeq" id="XP_001877895.1">
    <property type="nucleotide sequence ID" value="XM_001877860.1"/>
</dbReference>
<dbReference type="InterPro" id="IPR016024">
    <property type="entry name" value="ARM-type_fold"/>
</dbReference>